<dbReference type="RefSeq" id="WP_046826690.1">
    <property type="nucleotide sequence ID" value="NZ_LBIA02000001.1"/>
</dbReference>
<evidence type="ECO:0000313" key="3">
    <source>
        <dbReference type="Proteomes" id="UP000034832"/>
    </source>
</evidence>
<dbReference type="AlphaFoldDB" id="A0A4U6BQV0"/>
<evidence type="ECO:0000313" key="2">
    <source>
        <dbReference type="EMBL" id="TKT72866.1"/>
    </source>
</evidence>
<sequence length="133" mass="14771">MINDPGASVPTNIFYFQVLLYLSLLIDVLSAAFLDRIPDDVTESTKLAVNFIAVMMTLGFVQLVWLAAHRRKKWARTILLVALMLSVASIVTTVGEAGMQFSTFVDVISTALTAFGLYFSFTGDARDWFRQPV</sequence>
<gene>
    <name evidence="2" type="ORF">YH63_016340</name>
</gene>
<feature type="transmembrane region" description="Helical" evidence="1">
    <location>
        <begin position="78"/>
        <end position="95"/>
    </location>
</feature>
<keyword evidence="1" id="KW-0472">Membrane</keyword>
<dbReference type="Proteomes" id="UP000034832">
    <property type="component" value="Unassembled WGS sequence"/>
</dbReference>
<dbReference type="STRING" id="211460.YH63_02680"/>
<protein>
    <submittedName>
        <fullName evidence="2">Uncharacterized protein</fullName>
    </submittedName>
</protein>
<feature type="transmembrane region" description="Helical" evidence="1">
    <location>
        <begin position="46"/>
        <end position="66"/>
    </location>
</feature>
<reference evidence="2" key="1">
    <citation type="submission" date="2019-04" db="EMBL/GenBank/DDBJ databases">
        <title>Whole genome sequencing of cave bacteria.</title>
        <authorList>
            <person name="Gan H.M."/>
            <person name="Barton H."/>
            <person name="Savka M.A."/>
        </authorList>
    </citation>
    <scope>NUCLEOTIDE SEQUENCE [LARGE SCALE GENOMIC DNA]</scope>
    <source>
        <strain evidence="2">LC387</strain>
    </source>
</reference>
<keyword evidence="3" id="KW-1185">Reference proteome</keyword>
<proteinExistence type="predicted"/>
<dbReference type="EMBL" id="LBIA02000001">
    <property type="protein sequence ID" value="TKT72866.1"/>
    <property type="molecule type" value="Genomic_DNA"/>
</dbReference>
<dbReference type="OrthoDB" id="8265023at2"/>
<accession>A0A4U6BQV0</accession>
<comment type="caution">
    <text evidence="2">The sequence shown here is derived from an EMBL/GenBank/DDBJ whole genome shotgun (WGS) entry which is preliminary data.</text>
</comment>
<feature type="transmembrane region" description="Helical" evidence="1">
    <location>
        <begin position="101"/>
        <end position="121"/>
    </location>
</feature>
<evidence type="ECO:0000256" key="1">
    <source>
        <dbReference type="SAM" id="Phobius"/>
    </source>
</evidence>
<organism evidence="2 3">
    <name type="scientific">Afipia massiliensis</name>
    <dbReference type="NCBI Taxonomy" id="211460"/>
    <lineage>
        <taxon>Bacteria</taxon>
        <taxon>Pseudomonadati</taxon>
        <taxon>Pseudomonadota</taxon>
        <taxon>Alphaproteobacteria</taxon>
        <taxon>Hyphomicrobiales</taxon>
        <taxon>Nitrobacteraceae</taxon>
        <taxon>Afipia</taxon>
    </lineage>
</organism>
<keyword evidence="1" id="KW-0812">Transmembrane</keyword>
<name>A0A4U6BQV0_9BRAD</name>
<feature type="transmembrane region" description="Helical" evidence="1">
    <location>
        <begin position="12"/>
        <end position="34"/>
    </location>
</feature>
<keyword evidence="1" id="KW-1133">Transmembrane helix</keyword>